<evidence type="ECO:0000256" key="1">
    <source>
        <dbReference type="ARBA" id="ARBA00004167"/>
    </source>
</evidence>
<gene>
    <name evidence="7" type="ORF">B0H65DRAFT_171104</name>
</gene>
<keyword evidence="2 6" id="KW-0812">Transmembrane</keyword>
<keyword evidence="4 6" id="KW-0472">Membrane</keyword>
<sequence length="575" mass="62906">MIPARTVAAPFSASASVSVSVTTVIFRIAWYLSLVALFYSTCVASASINAVRRGGDGNGDGGVFPAGGTRSLNLPLIINHQAAPPKKRSTTEHVILCDCISASGIRSSQMAYYSAQVSGLPTGGVGTVDTAFNTTAGWYNDTTSATWADTGVTFKAVIGYHVAEDDYVGKGNNGYGEFSCWQRAKTGFAYDLNGDGNVCEMLIDCNKDAAPSTNPAYVPLESTTTTPTDNNGQAAGSSSISTPATFSSSSSSSNPGGNAQQPAAAGKKDKAISTGAVIGIAIGIVGAFTLLAGGAGFFLVRRRRIRKRQREQEQRQRKGARTESTMTEAYAPGSDFVKSGDPNAVHELDGGWYRRHEMGDDTGHYEIDGQVRCEMDGDGGEIKEKMDDLFAEADVKEVIMLNEKADSKKVMLDEKKEKKGYVVGVSEKEKEVRRDKEEREREWQQQQQQQHHQEQNQQLEEQKRNRDAEELPPVSPATTTSWTEEVGQTPFCLPAMMPELEKFMAEEFRAHKEEKKKKDETNIKFRLEEETQKYMKVEILPAGEGSTHMTRPHTQSFLTQVDTPRPTPHYEKSLS</sequence>
<feature type="compositionally biased region" description="Polar residues" evidence="5">
    <location>
        <begin position="547"/>
        <end position="562"/>
    </location>
</feature>
<dbReference type="Proteomes" id="UP001278500">
    <property type="component" value="Unassembled WGS sequence"/>
</dbReference>
<dbReference type="RefSeq" id="XP_062683368.1">
    <property type="nucleotide sequence ID" value="XM_062821379.1"/>
</dbReference>
<evidence type="ECO:0000256" key="5">
    <source>
        <dbReference type="SAM" id="MobiDB-lite"/>
    </source>
</evidence>
<dbReference type="InterPro" id="IPR051694">
    <property type="entry name" value="Immunoregulatory_rcpt-like"/>
</dbReference>
<feature type="compositionally biased region" description="Basic and acidic residues" evidence="5">
    <location>
        <begin position="460"/>
        <end position="469"/>
    </location>
</feature>
<keyword evidence="8" id="KW-1185">Reference proteome</keyword>
<feature type="region of interest" description="Disordered" evidence="5">
    <location>
        <begin position="307"/>
        <end position="326"/>
    </location>
</feature>
<reference evidence="7" key="1">
    <citation type="journal article" date="2023" name="Mol. Phylogenet. Evol.">
        <title>Genome-scale phylogeny and comparative genomics of the fungal order Sordariales.</title>
        <authorList>
            <person name="Hensen N."/>
            <person name="Bonometti L."/>
            <person name="Westerberg I."/>
            <person name="Brannstrom I.O."/>
            <person name="Guillou S."/>
            <person name="Cros-Aarteil S."/>
            <person name="Calhoun S."/>
            <person name="Haridas S."/>
            <person name="Kuo A."/>
            <person name="Mondo S."/>
            <person name="Pangilinan J."/>
            <person name="Riley R."/>
            <person name="LaButti K."/>
            <person name="Andreopoulos B."/>
            <person name="Lipzen A."/>
            <person name="Chen C."/>
            <person name="Yan M."/>
            <person name="Daum C."/>
            <person name="Ng V."/>
            <person name="Clum A."/>
            <person name="Steindorff A."/>
            <person name="Ohm R.A."/>
            <person name="Martin F."/>
            <person name="Silar P."/>
            <person name="Natvig D.O."/>
            <person name="Lalanne C."/>
            <person name="Gautier V."/>
            <person name="Ament-Velasquez S.L."/>
            <person name="Kruys A."/>
            <person name="Hutchinson M.I."/>
            <person name="Powell A.J."/>
            <person name="Barry K."/>
            <person name="Miller A.N."/>
            <person name="Grigoriev I.V."/>
            <person name="Debuchy R."/>
            <person name="Gladieux P."/>
            <person name="Hiltunen Thoren M."/>
            <person name="Johannesson H."/>
        </authorList>
    </citation>
    <scope>NUCLEOTIDE SEQUENCE</scope>
    <source>
        <strain evidence="7">CBS 560.94</strain>
    </source>
</reference>
<evidence type="ECO:0000256" key="2">
    <source>
        <dbReference type="ARBA" id="ARBA00022692"/>
    </source>
</evidence>
<feature type="compositionally biased region" description="Basic and acidic residues" evidence="5">
    <location>
        <begin position="427"/>
        <end position="443"/>
    </location>
</feature>
<comment type="caution">
    <text evidence="7">The sequence shown here is derived from an EMBL/GenBank/DDBJ whole genome shotgun (WGS) entry which is preliminary data.</text>
</comment>
<protein>
    <submittedName>
        <fullName evidence="7">Uncharacterized protein</fullName>
    </submittedName>
</protein>
<evidence type="ECO:0000313" key="7">
    <source>
        <dbReference type="EMBL" id="KAK3348286.1"/>
    </source>
</evidence>
<feature type="compositionally biased region" description="Polar residues" evidence="5">
    <location>
        <begin position="216"/>
        <end position="236"/>
    </location>
</feature>
<feature type="region of interest" description="Disordered" evidence="5">
    <location>
        <begin position="543"/>
        <end position="575"/>
    </location>
</feature>
<evidence type="ECO:0000313" key="8">
    <source>
        <dbReference type="Proteomes" id="UP001278500"/>
    </source>
</evidence>
<dbReference type="GeneID" id="87858533"/>
<organism evidence="7 8">
    <name type="scientific">Neurospora tetraspora</name>
    <dbReference type="NCBI Taxonomy" id="94610"/>
    <lineage>
        <taxon>Eukaryota</taxon>
        <taxon>Fungi</taxon>
        <taxon>Dikarya</taxon>
        <taxon>Ascomycota</taxon>
        <taxon>Pezizomycotina</taxon>
        <taxon>Sordariomycetes</taxon>
        <taxon>Sordariomycetidae</taxon>
        <taxon>Sordariales</taxon>
        <taxon>Sordariaceae</taxon>
        <taxon>Neurospora</taxon>
    </lineage>
</organism>
<feature type="compositionally biased region" description="Low complexity" evidence="5">
    <location>
        <begin position="237"/>
        <end position="265"/>
    </location>
</feature>
<evidence type="ECO:0000256" key="6">
    <source>
        <dbReference type="SAM" id="Phobius"/>
    </source>
</evidence>
<feature type="transmembrane region" description="Helical" evidence="6">
    <location>
        <begin position="276"/>
        <end position="300"/>
    </location>
</feature>
<comment type="subcellular location">
    <subcellularLocation>
        <location evidence="1">Membrane</location>
        <topology evidence="1">Single-pass membrane protein</topology>
    </subcellularLocation>
</comment>
<feature type="compositionally biased region" description="Low complexity" evidence="5">
    <location>
        <begin position="444"/>
        <end position="459"/>
    </location>
</feature>
<evidence type="ECO:0000256" key="4">
    <source>
        <dbReference type="ARBA" id="ARBA00023136"/>
    </source>
</evidence>
<accession>A0AAE0JII7</accession>
<name>A0AAE0JII7_9PEZI</name>
<dbReference type="AlphaFoldDB" id="A0AAE0JII7"/>
<feature type="region of interest" description="Disordered" evidence="5">
    <location>
        <begin position="427"/>
        <end position="486"/>
    </location>
</feature>
<dbReference type="EMBL" id="JAUEPP010000003">
    <property type="protein sequence ID" value="KAK3348286.1"/>
    <property type="molecule type" value="Genomic_DNA"/>
</dbReference>
<proteinExistence type="predicted"/>
<dbReference type="PANTHER" id="PTHR15549:SF33">
    <property type="entry name" value="MEMBRANE PROTEIN WSC4, PUTATIVE (AFU_ORTHOLOGUE AFUA_5G09020)-RELATED"/>
    <property type="match status" value="1"/>
</dbReference>
<evidence type="ECO:0000256" key="3">
    <source>
        <dbReference type="ARBA" id="ARBA00022989"/>
    </source>
</evidence>
<dbReference type="GO" id="GO:0016020">
    <property type="term" value="C:membrane"/>
    <property type="evidence" value="ECO:0007669"/>
    <property type="project" value="UniProtKB-SubCell"/>
</dbReference>
<keyword evidence="3 6" id="KW-1133">Transmembrane helix</keyword>
<dbReference type="PANTHER" id="PTHR15549">
    <property type="entry name" value="PAIRED IMMUNOGLOBULIN-LIKE TYPE 2 RECEPTOR"/>
    <property type="match status" value="1"/>
</dbReference>
<dbReference type="GO" id="GO:0071944">
    <property type="term" value="C:cell periphery"/>
    <property type="evidence" value="ECO:0007669"/>
    <property type="project" value="UniProtKB-ARBA"/>
</dbReference>
<reference evidence="7" key="2">
    <citation type="submission" date="2023-06" db="EMBL/GenBank/DDBJ databases">
        <authorList>
            <consortium name="Lawrence Berkeley National Laboratory"/>
            <person name="Haridas S."/>
            <person name="Hensen N."/>
            <person name="Bonometti L."/>
            <person name="Westerberg I."/>
            <person name="Brannstrom I.O."/>
            <person name="Guillou S."/>
            <person name="Cros-Aarteil S."/>
            <person name="Calhoun S."/>
            <person name="Kuo A."/>
            <person name="Mondo S."/>
            <person name="Pangilinan J."/>
            <person name="Riley R."/>
            <person name="Labutti K."/>
            <person name="Andreopoulos B."/>
            <person name="Lipzen A."/>
            <person name="Chen C."/>
            <person name="Yanf M."/>
            <person name="Daum C."/>
            <person name="Ng V."/>
            <person name="Clum A."/>
            <person name="Steindorff A."/>
            <person name="Ohm R."/>
            <person name="Martin F."/>
            <person name="Silar P."/>
            <person name="Natvig D."/>
            <person name="Lalanne C."/>
            <person name="Gautier V."/>
            <person name="Ament-Velasquez S.L."/>
            <person name="Kruys A."/>
            <person name="Hutchinson M.I."/>
            <person name="Powell A.J."/>
            <person name="Barry K."/>
            <person name="Miller A.N."/>
            <person name="Grigoriev I.V."/>
            <person name="Debuchy R."/>
            <person name="Gladieux P."/>
            <person name="Thoren M.H."/>
            <person name="Johannesson H."/>
        </authorList>
    </citation>
    <scope>NUCLEOTIDE SEQUENCE</scope>
    <source>
        <strain evidence="7">CBS 560.94</strain>
    </source>
</reference>
<feature type="region of interest" description="Disordered" evidence="5">
    <location>
        <begin position="216"/>
        <end position="266"/>
    </location>
</feature>